<sequence length="115" mass="13295">MGVTEAMNEQKTLERIVDVLVDLPMEEGDEVICTDALEKMVKMMKNDEKFFNKVKDLVRPDEQKMNGIIVDVLVDLPMEEGDEVICSDALEKMLKMLKNDKKFFNKVKDLVRPDE</sequence>
<proteinExistence type="predicted"/>
<protein>
    <submittedName>
        <fullName evidence="1">Uncharacterized protein</fullName>
    </submittedName>
</protein>
<reference evidence="1" key="1">
    <citation type="journal article" date="2019" name="MBio">
        <title>Virus Genomes from Deep Sea Sediments Expand the Ocean Megavirome and Support Independent Origins of Viral Gigantism.</title>
        <authorList>
            <person name="Backstrom D."/>
            <person name="Yutin N."/>
            <person name="Jorgensen S.L."/>
            <person name="Dharamshi J."/>
            <person name="Homa F."/>
            <person name="Zaremba-Niedwiedzka K."/>
            <person name="Spang A."/>
            <person name="Wolf Y.I."/>
            <person name="Koonin E.V."/>
            <person name="Ettema T.J."/>
        </authorList>
    </citation>
    <scope>NUCLEOTIDE SEQUENCE</scope>
</reference>
<organism evidence="1">
    <name type="scientific">Pithovirus LCPAC406</name>
    <dbReference type="NCBI Taxonomy" id="2506599"/>
    <lineage>
        <taxon>Viruses</taxon>
        <taxon>Pithoviruses</taxon>
    </lineage>
</organism>
<dbReference type="EMBL" id="MK500604">
    <property type="protein sequence ID" value="QBK93691.1"/>
    <property type="molecule type" value="Genomic_DNA"/>
</dbReference>
<name>A0A481ZHJ3_9VIRU</name>
<accession>A0A481ZHJ3</accession>
<evidence type="ECO:0000313" key="1">
    <source>
        <dbReference type="EMBL" id="QBK93691.1"/>
    </source>
</evidence>
<gene>
    <name evidence="1" type="ORF">LCPAC406_00050</name>
</gene>